<keyword evidence="1" id="KW-0677">Repeat</keyword>
<feature type="repeat" description="PPR" evidence="2">
    <location>
        <begin position="424"/>
        <end position="458"/>
    </location>
</feature>
<reference evidence="4" key="2">
    <citation type="submission" date="2025-08" db="UniProtKB">
        <authorList>
            <consortium name="RefSeq"/>
        </authorList>
    </citation>
    <scope>IDENTIFICATION</scope>
    <source>
        <tissue evidence="4">Leaves</tissue>
    </source>
</reference>
<feature type="repeat" description="PPR" evidence="2">
    <location>
        <begin position="660"/>
        <end position="694"/>
    </location>
</feature>
<organism evidence="3 4">
    <name type="scientific">Coffea arabica</name>
    <name type="common">Arabian coffee</name>
    <dbReference type="NCBI Taxonomy" id="13443"/>
    <lineage>
        <taxon>Eukaryota</taxon>
        <taxon>Viridiplantae</taxon>
        <taxon>Streptophyta</taxon>
        <taxon>Embryophyta</taxon>
        <taxon>Tracheophyta</taxon>
        <taxon>Spermatophyta</taxon>
        <taxon>Magnoliopsida</taxon>
        <taxon>eudicotyledons</taxon>
        <taxon>Gunneridae</taxon>
        <taxon>Pentapetalae</taxon>
        <taxon>asterids</taxon>
        <taxon>lamiids</taxon>
        <taxon>Gentianales</taxon>
        <taxon>Rubiaceae</taxon>
        <taxon>Ixoroideae</taxon>
        <taxon>Gardenieae complex</taxon>
        <taxon>Bertiereae - Coffeeae clade</taxon>
        <taxon>Coffeeae</taxon>
        <taxon>Coffea</taxon>
    </lineage>
</organism>
<dbReference type="Proteomes" id="UP001652660">
    <property type="component" value="Chromosome 1e"/>
</dbReference>
<name>A0ABM4UX22_COFAR</name>
<dbReference type="Pfam" id="PF01535">
    <property type="entry name" value="PPR"/>
    <property type="match status" value="8"/>
</dbReference>
<dbReference type="Pfam" id="PF20431">
    <property type="entry name" value="E_motif"/>
    <property type="match status" value="1"/>
</dbReference>
<dbReference type="InterPro" id="IPR046848">
    <property type="entry name" value="E_motif"/>
</dbReference>
<feature type="repeat" description="PPR" evidence="2">
    <location>
        <begin position="223"/>
        <end position="258"/>
    </location>
</feature>
<evidence type="ECO:0000313" key="4">
    <source>
        <dbReference type="RefSeq" id="XP_071911833.1"/>
    </source>
</evidence>
<evidence type="ECO:0000256" key="1">
    <source>
        <dbReference type="ARBA" id="ARBA00022737"/>
    </source>
</evidence>
<dbReference type="InterPro" id="IPR046960">
    <property type="entry name" value="PPR_At4g14850-like_plant"/>
</dbReference>
<feature type="repeat" description="PPR" evidence="2">
    <location>
        <begin position="524"/>
        <end position="558"/>
    </location>
</feature>
<dbReference type="Pfam" id="PF13041">
    <property type="entry name" value="PPR_2"/>
    <property type="match status" value="2"/>
</dbReference>
<keyword evidence="3" id="KW-1185">Reference proteome</keyword>
<evidence type="ECO:0000256" key="2">
    <source>
        <dbReference type="PROSITE-ProRule" id="PRU00708"/>
    </source>
</evidence>
<feature type="repeat" description="PPR" evidence="2">
    <location>
        <begin position="292"/>
        <end position="326"/>
    </location>
</feature>
<accession>A0ABM4UX22</accession>
<dbReference type="PANTHER" id="PTHR47926">
    <property type="entry name" value="PENTATRICOPEPTIDE REPEAT-CONTAINING PROTEIN"/>
    <property type="match status" value="1"/>
</dbReference>
<gene>
    <name evidence="4" type="primary">LOC113740618</name>
</gene>
<dbReference type="InterPro" id="IPR011990">
    <property type="entry name" value="TPR-like_helical_dom_sf"/>
</dbReference>
<dbReference type="RefSeq" id="XP_071911833.1">
    <property type="nucleotide sequence ID" value="XM_072055732.1"/>
</dbReference>
<reference evidence="3" key="1">
    <citation type="journal article" date="2025" name="Foods">
        <title>Unveiling the Microbial Signatures of Arabica Coffee Cherries: Insights into Ripeness Specific Diversity, Functional Traits, and Implications for Quality and Safety.</title>
        <authorList>
            <consortium name="RefSeq"/>
            <person name="Tenea G.N."/>
            <person name="Cifuentes V."/>
            <person name="Reyes P."/>
            <person name="Cevallos-Vallejos M."/>
        </authorList>
    </citation>
    <scope>NUCLEOTIDE SEQUENCE [LARGE SCALE GENOMIC DNA]</scope>
</reference>
<dbReference type="PANTHER" id="PTHR47926:SF427">
    <property type="entry name" value="TETRATRICOPEPTIDE-LIKE HELICAL DOMAIN SUPERFAMILY"/>
    <property type="match status" value="1"/>
</dbReference>
<proteinExistence type="predicted"/>
<feature type="repeat" description="PPR" evidence="2">
    <location>
        <begin position="122"/>
        <end position="156"/>
    </location>
</feature>
<dbReference type="GeneID" id="113740618"/>
<feature type="repeat" description="PPR" evidence="2">
    <location>
        <begin position="625"/>
        <end position="659"/>
    </location>
</feature>
<dbReference type="SUPFAM" id="SSF48452">
    <property type="entry name" value="TPR-like"/>
    <property type="match status" value="1"/>
</dbReference>
<dbReference type="InterPro" id="IPR002885">
    <property type="entry name" value="PPR_rpt"/>
</dbReference>
<sequence length="802" mass="89271">MVYWRTFLCSKFQYGHLSRLAPALRLLKHFHSHPPFLSPTSAKCRPPLSQPPANLLPLCASTQSLNQTKQAHAICIHHGLLPSSISICAALILRYAAFEKPDHHPSIIYSLFYQTLSCSPSSTFLYNSMIRAHSSLGLYDQGLKIYNDMVRNNVEVDNYTYPFVLKLCSERSGQQKGLEVHGTVIKFGFDEDLFVNNTLMLFYGNCEDVKVVQKLFNEMPERDVVSWNMMIRVFSDNGCDVEVIELFKKMVGESEFKPDAVSLVSILPVCAGEGTMTCAIHCYIVKVGFDVQVSVGNALIDLYGKCGDVDGARQIFDEMVEKNDVSWNTIIAISGYAGCYRDALDMFRLMVDEGVILSSVTVSSVLPVLVELGFVSKGRELHGFSMRRDMNADPFVANSLIDMYAKSGRPVDASNVFHNMGLINVVSWNTMVANFAQNGLELEAIECLRQMQFDGQIPNPITFTNVLPACARMCSLRLGKEIHGRLIRSGYHLDIFVSNALTDMYARSGCLNHARNVFLISTKDVVSYNILISGYSQTTDSSNSLILFREMGLQGIQHDIVSCMGVLSACANISAIKHGKEVHAFAMRRSLDEHLSVANSLIDMYTKSSRIDLAKKVFDRISKRDSASWNTMILGFGMLNELDTAVNLFKTMSEEGVEYNSVSYLAVLSACTHGGLVEEGQRFFNDMLACGIKPSQKHYACMVDLLGRSGLIQEAIELVKSLPIQPDVNIWGALLGACRLHGDVETGCWAAENLLKLRPNHSGYHVLLSNMYAEAGKWEEADRVRELMRLIGVKKHPGCSWL</sequence>
<dbReference type="Gene3D" id="1.25.40.10">
    <property type="entry name" value="Tetratricopeptide repeat domain"/>
    <property type="match status" value="6"/>
</dbReference>
<dbReference type="PROSITE" id="PS51375">
    <property type="entry name" value="PPR"/>
    <property type="match status" value="7"/>
</dbReference>
<protein>
    <submittedName>
        <fullName evidence="4">Pentatricopeptide repeat-containing protein At1g18485-like</fullName>
    </submittedName>
</protein>
<dbReference type="NCBIfam" id="TIGR00756">
    <property type="entry name" value="PPR"/>
    <property type="match status" value="7"/>
</dbReference>
<evidence type="ECO:0000313" key="3">
    <source>
        <dbReference type="Proteomes" id="UP001652660"/>
    </source>
</evidence>